<dbReference type="AlphaFoldDB" id="A0AAV7DWT6"/>
<name>A0AAV7DWT6_ARIFI</name>
<comment type="caution">
    <text evidence="1">The sequence shown here is derived from an EMBL/GenBank/DDBJ whole genome shotgun (WGS) entry which is preliminary data.</text>
</comment>
<dbReference type="Proteomes" id="UP000825729">
    <property type="component" value="Unassembled WGS sequence"/>
</dbReference>
<protein>
    <submittedName>
        <fullName evidence="1">Uncharacterized protein</fullName>
    </submittedName>
</protein>
<proteinExistence type="predicted"/>
<gene>
    <name evidence="1" type="ORF">H6P81_016964</name>
</gene>
<reference evidence="1 2" key="1">
    <citation type="submission" date="2021-07" db="EMBL/GenBank/DDBJ databases">
        <title>The Aristolochia fimbriata genome: insights into angiosperm evolution, floral development and chemical biosynthesis.</title>
        <authorList>
            <person name="Jiao Y."/>
        </authorList>
    </citation>
    <scope>NUCLEOTIDE SEQUENCE [LARGE SCALE GENOMIC DNA]</scope>
    <source>
        <strain evidence="1">IBCAS-2021</strain>
        <tissue evidence="1">Leaf</tissue>
    </source>
</reference>
<sequence>MEWMISSQQVFSYLYYRLPYSDMGGGNQISNGARSINAGFPYSGVAETSATTLKRSLCPAFTDCMDEFSGFSSDCWFILCENSRKWSFLHKKKTRNTRLRTKKERRQPRQDFRSDYVILYSVIASPSKADPELRGGKEDSPEKNFDFFCNSLLCRRR</sequence>
<organism evidence="1 2">
    <name type="scientific">Aristolochia fimbriata</name>
    <name type="common">White veined hardy Dutchman's pipe vine</name>
    <dbReference type="NCBI Taxonomy" id="158543"/>
    <lineage>
        <taxon>Eukaryota</taxon>
        <taxon>Viridiplantae</taxon>
        <taxon>Streptophyta</taxon>
        <taxon>Embryophyta</taxon>
        <taxon>Tracheophyta</taxon>
        <taxon>Spermatophyta</taxon>
        <taxon>Magnoliopsida</taxon>
        <taxon>Magnoliidae</taxon>
        <taxon>Piperales</taxon>
        <taxon>Aristolochiaceae</taxon>
        <taxon>Aristolochia</taxon>
    </lineage>
</organism>
<evidence type="ECO:0000313" key="2">
    <source>
        <dbReference type="Proteomes" id="UP000825729"/>
    </source>
</evidence>
<accession>A0AAV7DWT6</accession>
<dbReference type="EMBL" id="JAINDJ010000007">
    <property type="protein sequence ID" value="KAG9441110.1"/>
    <property type="molecule type" value="Genomic_DNA"/>
</dbReference>
<keyword evidence="2" id="KW-1185">Reference proteome</keyword>
<evidence type="ECO:0000313" key="1">
    <source>
        <dbReference type="EMBL" id="KAG9441110.1"/>
    </source>
</evidence>